<dbReference type="Proteomes" id="UP000612808">
    <property type="component" value="Unassembled WGS sequence"/>
</dbReference>
<name>A0A8J3IZK4_9ACTN</name>
<organism evidence="2 3">
    <name type="scientific">Actinocatenispora rupis</name>
    <dbReference type="NCBI Taxonomy" id="519421"/>
    <lineage>
        <taxon>Bacteria</taxon>
        <taxon>Bacillati</taxon>
        <taxon>Actinomycetota</taxon>
        <taxon>Actinomycetes</taxon>
        <taxon>Micromonosporales</taxon>
        <taxon>Micromonosporaceae</taxon>
        <taxon>Actinocatenispora</taxon>
    </lineage>
</organism>
<evidence type="ECO:0000313" key="2">
    <source>
        <dbReference type="EMBL" id="GID09242.1"/>
    </source>
</evidence>
<feature type="transmembrane region" description="Helical" evidence="1">
    <location>
        <begin position="150"/>
        <end position="169"/>
    </location>
</feature>
<keyword evidence="3" id="KW-1185">Reference proteome</keyword>
<reference evidence="2" key="1">
    <citation type="submission" date="2021-01" db="EMBL/GenBank/DDBJ databases">
        <title>Whole genome shotgun sequence of Actinocatenispora rupis NBRC 107355.</title>
        <authorList>
            <person name="Komaki H."/>
            <person name="Tamura T."/>
        </authorList>
    </citation>
    <scope>NUCLEOTIDE SEQUENCE</scope>
    <source>
        <strain evidence="2">NBRC 107355</strain>
    </source>
</reference>
<dbReference type="AlphaFoldDB" id="A0A8J3IZK4"/>
<accession>A0A8J3IZK4</accession>
<dbReference type="EMBL" id="BOMB01000001">
    <property type="protein sequence ID" value="GID09242.1"/>
    <property type="molecule type" value="Genomic_DNA"/>
</dbReference>
<feature type="transmembrane region" description="Helical" evidence="1">
    <location>
        <begin position="189"/>
        <end position="207"/>
    </location>
</feature>
<dbReference type="RefSeq" id="WP_203654013.1">
    <property type="nucleotide sequence ID" value="NZ_BAAAZM010000016.1"/>
</dbReference>
<dbReference type="InterPro" id="IPR009339">
    <property type="entry name" value="DUF998"/>
</dbReference>
<dbReference type="Pfam" id="PF06197">
    <property type="entry name" value="DUF998"/>
    <property type="match status" value="1"/>
</dbReference>
<keyword evidence="1" id="KW-0812">Transmembrane</keyword>
<evidence type="ECO:0000256" key="1">
    <source>
        <dbReference type="SAM" id="Phobius"/>
    </source>
</evidence>
<gene>
    <name evidence="2" type="ORF">Aru02nite_01310</name>
</gene>
<feature type="transmembrane region" description="Helical" evidence="1">
    <location>
        <begin position="47"/>
        <end position="66"/>
    </location>
</feature>
<proteinExistence type="predicted"/>
<sequence length="220" mass="22803">MRSVRGAAVVSLSLLAVAVAVIGYLHLTTGISPVSGMISDYVFTHVGAVLLPVAVLALAGGLMVLRRGLAATGVSCRGTGWLLLTAALGAALIAFFRADPAGAAPTATGLVHKAAGGLLFGSMPVAGWLLARRFADRYGWRPLATRVRRLAVVAGGLFALFLVTYLPLFGVPLPGGTALVDVQGLAERLVLLPELALVVLVAVRLTRPVPVWRTPTREVV</sequence>
<evidence type="ECO:0000313" key="3">
    <source>
        <dbReference type="Proteomes" id="UP000612808"/>
    </source>
</evidence>
<feature type="transmembrane region" description="Helical" evidence="1">
    <location>
        <begin position="110"/>
        <end position="130"/>
    </location>
</feature>
<evidence type="ECO:0008006" key="4">
    <source>
        <dbReference type="Google" id="ProtNLM"/>
    </source>
</evidence>
<feature type="transmembrane region" description="Helical" evidence="1">
    <location>
        <begin position="7"/>
        <end position="27"/>
    </location>
</feature>
<keyword evidence="1" id="KW-0472">Membrane</keyword>
<protein>
    <recommendedName>
        <fullName evidence="4">DUF998 domain-containing protein</fullName>
    </recommendedName>
</protein>
<comment type="caution">
    <text evidence="2">The sequence shown here is derived from an EMBL/GenBank/DDBJ whole genome shotgun (WGS) entry which is preliminary data.</text>
</comment>
<feature type="transmembrane region" description="Helical" evidence="1">
    <location>
        <begin position="78"/>
        <end position="98"/>
    </location>
</feature>
<keyword evidence="1" id="KW-1133">Transmembrane helix</keyword>